<comment type="function">
    <text evidence="1 7">Part of the ABC transporter complex PstSACB involved in phosphate import.</text>
</comment>
<evidence type="ECO:0000256" key="1">
    <source>
        <dbReference type="ARBA" id="ARBA00002841"/>
    </source>
</evidence>
<dbReference type="Pfam" id="PF12849">
    <property type="entry name" value="PBP_like_2"/>
    <property type="match status" value="1"/>
</dbReference>
<feature type="domain" description="PBP" evidence="9">
    <location>
        <begin position="49"/>
        <end position="325"/>
    </location>
</feature>
<organism evidence="10 12">
    <name type="scientific">Pseudomonas tohonis</name>
    <dbReference type="NCBI Taxonomy" id="2725477"/>
    <lineage>
        <taxon>Bacteria</taxon>
        <taxon>Pseudomonadati</taxon>
        <taxon>Pseudomonadota</taxon>
        <taxon>Gammaproteobacteria</taxon>
        <taxon>Pseudomonadales</taxon>
        <taxon>Pseudomonadaceae</taxon>
        <taxon>Pseudomonas</taxon>
    </lineage>
</organism>
<dbReference type="InterPro" id="IPR050962">
    <property type="entry name" value="Phosphate-bind_PstS"/>
</dbReference>
<proteinExistence type="inferred from homology"/>
<evidence type="ECO:0000313" key="11">
    <source>
        <dbReference type="EMBL" id="GJN54217.1"/>
    </source>
</evidence>
<dbReference type="PANTHER" id="PTHR42996">
    <property type="entry name" value="PHOSPHATE-BINDING PROTEIN PSTS"/>
    <property type="match status" value="1"/>
</dbReference>
<keyword evidence="5 7" id="KW-0813">Transport</keyword>
<dbReference type="InterPro" id="IPR005673">
    <property type="entry name" value="ABC_phos-bd_PstS"/>
</dbReference>
<gene>
    <name evidence="10" type="primary">phoA2</name>
    <name evidence="10" type="ORF">TUM18999_32520</name>
    <name evidence="11" type="ORF">TUM20286_39690</name>
</gene>
<dbReference type="InterPro" id="IPR024370">
    <property type="entry name" value="PBP_domain"/>
</dbReference>
<dbReference type="KEGG" id="ptw:TUM18999_32520"/>
<accession>A0A6J4E965</accession>
<keyword evidence="8" id="KW-0732">Signal</keyword>
<keyword evidence="6 7" id="KW-0592">Phosphate transport</keyword>
<feature type="chain" id="PRO_5026701902" description="Phosphate-binding protein PstS" evidence="8">
    <location>
        <begin position="24"/>
        <end position="384"/>
    </location>
</feature>
<name>A0A6J4E965_9PSED</name>
<reference evidence="10 12" key="1">
    <citation type="submission" date="2020-05" db="EMBL/GenBank/DDBJ databases">
        <title>Characterization of novel class B3 metallo-beta-lactamase from novel Pseudomonas species.</title>
        <authorList>
            <person name="Yamada K."/>
            <person name="Aoki K."/>
            <person name="Ishii Y."/>
        </authorList>
    </citation>
    <scope>NUCLEOTIDE SEQUENCE [LARGE SCALE GENOMIC DNA]</scope>
    <source>
        <strain evidence="10 12">TUM18999</strain>
        <strain evidence="11 13">TUM20286</strain>
    </source>
</reference>
<comment type="subunit">
    <text evidence="3 7">The complex is composed of two ATP-binding proteins (PstB), two transmembrane proteins (PstC and PstA) and a solute-binding protein (PstS).</text>
</comment>
<evidence type="ECO:0000256" key="5">
    <source>
        <dbReference type="ARBA" id="ARBA00022448"/>
    </source>
</evidence>
<dbReference type="EMBL" id="AP023189">
    <property type="protein sequence ID" value="BCG25061.1"/>
    <property type="molecule type" value="Genomic_DNA"/>
</dbReference>
<dbReference type="AlphaFoldDB" id="A0A6J4E965"/>
<evidence type="ECO:0000256" key="6">
    <source>
        <dbReference type="ARBA" id="ARBA00022592"/>
    </source>
</evidence>
<comment type="similarity">
    <text evidence="2 7">Belongs to the PstS family.</text>
</comment>
<evidence type="ECO:0000256" key="2">
    <source>
        <dbReference type="ARBA" id="ARBA00008725"/>
    </source>
</evidence>
<evidence type="ECO:0000259" key="9">
    <source>
        <dbReference type="Pfam" id="PF12849"/>
    </source>
</evidence>
<sequence length="384" mass="39293">MFKRNVLAVSMAVAGLCSAQAMAAVVGGGATLPQNLYNTATVLPSGFNAYIGVGSGAGKSAVLTNDSTKLGLAAGITVDYAGSDSILSASEISTYQAAHQSPAVPTTSAANWGPLVQVPSAATSVTIPYKLTLAGGAALNNLDLTSAQLCDIFSGTITTWNQVNASYPSTPITVVYRAGSSGTTEIFTRHLNSQCSAKFTANSTFTTANVGAEPASWIAATGSANLASTVASTEGAIGYVGPEDVDATNNAVVAKVNGLLPTIGNVTTALSTIAPPSTAADRADPSKWVPVLANPASGYKIVGYTNLVFSQCYKDSADQTAIRNFINRHYTLSDASNNDDEIIANKLIPLTDDWKTAVRNSFFLVSSSLAVGNTTACTGIGRPL</sequence>
<evidence type="ECO:0000256" key="3">
    <source>
        <dbReference type="ARBA" id="ARBA00011529"/>
    </source>
</evidence>
<evidence type="ECO:0000313" key="13">
    <source>
        <dbReference type="Proteomes" id="UP001054892"/>
    </source>
</evidence>
<keyword evidence="13" id="KW-1185">Reference proteome</keyword>
<dbReference type="PANTHER" id="PTHR42996:SF1">
    <property type="entry name" value="PHOSPHATE-BINDING PROTEIN PSTS"/>
    <property type="match status" value="1"/>
</dbReference>
<dbReference type="Gene3D" id="3.40.190.10">
    <property type="entry name" value="Periplasmic binding protein-like II"/>
    <property type="match status" value="2"/>
</dbReference>
<evidence type="ECO:0000256" key="7">
    <source>
        <dbReference type="PIRNR" id="PIRNR002756"/>
    </source>
</evidence>
<evidence type="ECO:0000256" key="8">
    <source>
        <dbReference type="SAM" id="SignalP"/>
    </source>
</evidence>
<dbReference type="Proteomes" id="UP001054892">
    <property type="component" value="Unassembled WGS sequence"/>
</dbReference>
<dbReference type="PIRSF" id="PIRSF002756">
    <property type="entry name" value="PstS"/>
    <property type="match status" value="1"/>
</dbReference>
<evidence type="ECO:0000313" key="12">
    <source>
        <dbReference type="Proteomes" id="UP000509383"/>
    </source>
</evidence>
<feature type="signal peptide" evidence="8">
    <location>
        <begin position="1"/>
        <end position="23"/>
    </location>
</feature>
<protein>
    <recommendedName>
        <fullName evidence="4 7">Phosphate-binding protein PstS</fullName>
    </recommendedName>
</protein>
<dbReference type="RefSeq" id="WP_173180188.1">
    <property type="nucleotide sequence ID" value="NZ_AP023189.1"/>
</dbReference>
<dbReference type="SUPFAM" id="SSF53850">
    <property type="entry name" value="Periplasmic binding protein-like II"/>
    <property type="match status" value="1"/>
</dbReference>
<dbReference type="GO" id="GO:0043190">
    <property type="term" value="C:ATP-binding cassette (ABC) transporter complex"/>
    <property type="evidence" value="ECO:0007669"/>
    <property type="project" value="InterPro"/>
</dbReference>
<evidence type="ECO:0000313" key="10">
    <source>
        <dbReference type="EMBL" id="BCG25061.1"/>
    </source>
</evidence>
<dbReference type="GO" id="GO:0035435">
    <property type="term" value="P:phosphate ion transmembrane transport"/>
    <property type="evidence" value="ECO:0007669"/>
    <property type="project" value="InterPro"/>
</dbReference>
<dbReference type="EMBL" id="BQKM01000010">
    <property type="protein sequence ID" value="GJN54217.1"/>
    <property type="molecule type" value="Genomic_DNA"/>
</dbReference>
<dbReference type="Proteomes" id="UP000509383">
    <property type="component" value="Chromosome"/>
</dbReference>
<evidence type="ECO:0000256" key="4">
    <source>
        <dbReference type="ARBA" id="ARBA00021889"/>
    </source>
</evidence>
<dbReference type="GO" id="GO:0042301">
    <property type="term" value="F:phosphate ion binding"/>
    <property type="evidence" value="ECO:0007669"/>
    <property type="project" value="InterPro"/>
</dbReference>